<accession>A0AAV2VP28</accession>
<protein>
    <recommendedName>
        <fullName evidence="2">precorrin-2 dehydrogenase</fullName>
        <ecNumber evidence="2">1.3.1.76</ecNumber>
    </recommendedName>
</protein>
<evidence type="ECO:0000313" key="10">
    <source>
        <dbReference type="Proteomes" id="UP000018211"/>
    </source>
</evidence>
<dbReference type="Gene3D" id="3.40.50.720">
    <property type="entry name" value="NAD(P)-binding Rossmann-like Domain"/>
    <property type="match status" value="1"/>
</dbReference>
<name>A0AAV2VP28_9VIBR</name>
<evidence type="ECO:0000256" key="3">
    <source>
        <dbReference type="ARBA" id="ARBA00023002"/>
    </source>
</evidence>
<evidence type="ECO:0000259" key="7">
    <source>
        <dbReference type="Pfam" id="PF10414"/>
    </source>
</evidence>
<dbReference type="Pfam" id="PF10414">
    <property type="entry name" value="CysG_dimeriser"/>
    <property type="match status" value="1"/>
</dbReference>
<dbReference type="InterPro" id="IPR006367">
    <property type="entry name" value="Sirohaem_synthase_N"/>
</dbReference>
<dbReference type="NCBIfam" id="TIGR01470">
    <property type="entry name" value="cysG_Nterm"/>
    <property type="match status" value="1"/>
</dbReference>
<dbReference type="InterPro" id="IPR037115">
    <property type="entry name" value="Sirohaem_synt_dimer_dom_sf"/>
</dbReference>
<sequence length="314" mass="35776">MRYFPLFFDLNHKPVLVVGGGEVASRKVDSLLRAGADVTIISPKIDPYLQKLVEEQKCHWVKAFYSPDMMTDYIQVWATTDNPELNHKVHADAKHKGIMVNVVDDQPYCDFITPSMVNRGRIQIAISSGGASPVLVRNIREKLESLLSQNISLLAEFAASKRNSIKESLPSVDSRRKFWEAFFSDPKLDTVEDRAYLEELYEARLKDTDYDSGSMTWLEYSDDVELMSIKGLRLMQQAELVLAHKDCPFEFVDLCRRDAERETFSSYAELSAKLAHSEIPSLRVVVFFPKGEQHNPELKILAQNQTLIEIAATR</sequence>
<comment type="catalytic activity">
    <reaction evidence="6">
        <text>precorrin-2 + NAD(+) = sirohydrochlorin + NADH + 2 H(+)</text>
        <dbReference type="Rhea" id="RHEA:15613"/>
        <dbReference type="ChEBI" id="CHEBI:15378"/>
        <dbReference type="ChEBI" id="CHEBI:57540"/>
        <dbReference type="ChEBI" id="CHEBI:57945"/>
        <dbReference type="ChEBI" id="CHEBI:58351"/>
        <dbReference type="ChEBI" id="CHEBI:58827"/>
        <dbReference type="EC" id="1.3.1.76"/>
    </reaction>
</comment>
<dbReference type="AlphaFoldDB" id="A0AAV2VP28"/>
<feature type="domain" description="Sirohaem synthase dimerisation" evidence="7">
    <location>
        <begin position="151"/>
        <end position="192"/>
    </location>
</feature>
<evidence type="ECO:0000256" key="4">
    <source>
        <dbReference type="ARBA" id="ARBA00023027"/>
    </source>
</evidence>
<organism evidence="9 10">
    <name type="scientific">Vibrio nigripulchritudo SOn1</name>
    <dbReference type="NCBI Taxonomy" id="1238450"/>
    <lineage>
        <taxon>Bacteria</taxon>
        <taxon>Pseudomonadati</taxon>
        <taxon>Pseudomonadota</taxon>
        <taxon>Gammaproteobacteria</taxon>
        <taxon>Vibrionales</taxon>
        <taxon>Vibrionaceae</taxon>
        <taxon>Vibrio</taxon>
    </lineage>
</organism>
<evidence type="ECO:0000313" key="9">
    <source>
        <dbReference type="EMBL" id="CCO46310.1"/>
    </source>
</evidence>
<keyword evidence="3 9" id="KW-0560">Oxidoreductase</keyword>
<evidence type="ECO:0000256" key="6">
    <source>
        <dbReference type="ARBA" id="ARBA00047561"/>
    </source>
</evidence>
<keyword evidence="4" id="KW-0520">NAD</keyword>
<dbReference type="GO" id="GO:0004325">
    <property type="term" value="F:ferrochelatase activity"/>
    <property type="evidence" value="ECO:0007669"/>
    <property type="project" value="InterPro"/>
</dbReference>
<gene>
    <name evidence="9" type="ORF">VIBNISOn1_1720111</name>
</gene>
<evidence type="ECO:0000256" key="2">
    <source>
        <dbReference type="ARBA" id="ARBA00012400"/>
    </source>
</evidence>
<dbReference type="SUPFAM" id="SSF75615">
    <property type="entry name" value="Siroheme synthase middle domains-like"/>
    <property type="match status" value="1"/>
</dbReference>
<dbReference type="PANTHER" id="PTHR35330:SF1">
    <property type="entry name" value="SIROHEME BIOSYNTHESIS PROTEIN MET8"/>
    <property type="match status" value="1"/>
</dbReference>
<proteinExistence type="predicted"/>
<dbReference type="Proteomes" id="UP000018211">
    <property type="component" value="Unassembled WGS sequence"/>
</dbReference>
<evidence type="ECO:0000256" key="1">
    <source>
        <dbReference type="ARBA" id="ARBA00005010"/>
    </source>
</evidence>
<keyword evidence="5" id="KW-0627">Porphyrin biosynthesis</keyword>
<dbReference type="Gene3D" id="3.30.160.110">
    <property type="entry name" value="Siroheme synthase, domain 2"/>
    <property type="match status" value="1"/>
</dbReference>
<dbReference type="GO" id="GO:0043115">
    <property type="term" value="F:precorrin-2 dehydrogenase activity"/>
    <property type="evidence" value="ECO:0007669"/>
    <property type="project" value="UniProtKB-EC"/>
</dbReference>
<feature type="domain" description="Siroheme synthase central" evidence="8">
    <location>
        <begin position="119"/>
        <end position="145"/>
    </location>
</feature>
<dbReference type="InterPro" id="IPR028281">
    <property type="entry name" value="Sirohaem_synthase_central"/>
</dbReference>
<dbReference type="GeneID" id="97541096"/>
<comment type="caution">
    <text evidence="9">The sequence shown here is derived from an EMBL/GenBank/DDBJ whole genome shotgun (WGS) entry which is preliminary data.</text>
</comment>
<dbReference type="InterPro" id="IPR036291">
    <property type="entry name" value="NAD(P)-bd_dom_sf"/>
</dbReference>
<dbReference type="InterPro" id="IPR028161">
    <property type="entry name" value="Met8-like"/>
</dbReference>
<dbReference type="PANTHER" id="PTHR35330">
    <property type="entry name" value="SIROHEME BIOSYNTHESIS PROTEIN MET8"/>
    <property type="match status" value="1"/>
</dbReference>
<evidence type="ECO:0000256" key="5">
    <source>
        <dbReference type="ARBA" id="ARBA00023244"/>
    </source>
</evidence>
<dbReference type="Pfam" id="PF13241">
    <property type="entry name" value="NAD_binding_7"/>
    <property type="match status" value="1"/>
</dbReference>
<dbReference type="InterPro" id="IPR019478">
    <property type="entry name" value="Sirohaem_synthase_dimer_dom"/>
</dbReference>
<evidence type="ECO:0000259" key="8">
    <source>
        <dbReference type="Pfam" id="PF14824"/>
    </source>
</evidence>
<dbReference type="Pfam" id="PF14824">
    <property type="entry name" value="Sirohm_synth_M"/>
    <property type="match status" value="1"/>
</dbReference>
<comment type="pathway">
    <text evidence="1">Porphyrin-containing compound metabolism; siroheme biosynthesis; sirohydrochlorin from precorrin-2: step 1/1.</text>
</comment>
<dbReference type="EC" id="1.3.1.76" evidence="2"/>
<dbReference type="GO" id="GO:0019354">
    <property type="term" value="P:siroheme biosynthetic process"/>
    <property type="evidence" value="ECO:0007669"/>
    <property type="project" value="InterPro"/>
</dbReference>
<dbReference type="Gene3D" id="1.10.8.210">
    <property type="entry name" value="Sirohaem synthase, dimerisation domain"/>
    <property type="match status" value="1"/>
</dbReference>
<dbReference type="RefSeq" id="WP_022608257.1">
    <property type="nucleotide sequence ID" value="NZ_LK391965.1"/>
</dbReference>
<dbReference type="SUPFAM" id="SSF51735">
    <property type="entry name" value="NAD(P)-binding Rossmann-fold domains"/>
    <property type="match status" value="1"/>
</dbReference>
<reference evidence="9 10" key="1">
    <citation type="journal article" date="2013" name="ISME J.">
        <title>Comparative genomics of pathogenic lineages of Vibrio nigripulchritudo identifies virulence-associated traits.</title>
        <authorList>
            <person name="Goudenege D."/>
            <person name="Labreuche Y."/>
            <person name="Krin E."/>
            <person name="Ansquer D."/>
            <person name="Mangenot S."/>
            <person name="Calteau A."/>
            <person name="Medigue C."/>
            <person name="Mazel D."/>
            <person name="Polz M.F."/>
            <person name="Le Roux F."/>
        </authorList>
    </citation>
    <scope>NUCLEOTIDE SEQUENCE [LARGE SCALE GENOMIC DNA]</scope>
    <source>
        <strain evidence="9 10">SOn1</strain>
    </source>
</reference>
<keyword evidence="9" id="KW-0456">Lyase</keyword>
<dbReference type="EMBL" id="CAOF01000082">
    <property type="protein sequence ID" value="CCO46310.1"/>
    <property type="molecule type" value="Genomic_DNA"/>
</dbReference>